<dbReference type="InterPro" id="IPR040282">
    <property type="entry name" value="Mig-18-like"/>
</dbReference>
<dbReference type="OrthoDB" id="5911931at2759"/>
<dbReference type="PANTHER" id="PTHR35572">
    <property type="entry name" value="PROTEIN CBG04538-RELATED"/>
    <property type="match status" value="1"/>
</dbReference>
<dbReference type="OMA" id="WTDAKNT"/>
<dbReference type="AlphaFoldDB" id="A0A7I4Y173"/>
<keyword evidence="3" id="KW-1185">Reference proteome</keyword>
<dbReference type="PANTHER" id="PTHR35572:SF4">
    <property type="entry name" value="PROTEIN CBG15747"/>
    <property type="match status" value="1"/>
</dbReference>
<dbReference type="InterPro" id="IPR055119">
    <property type="entry name" value="Mig18_Fn1"/>
</dbReference>
<evidence type="ECO:0000313" key="3">
    <source>
        <dbReference type="Proteomes" id="UP000025227"/>
    </source>
</evidence>
<protein>
    <submittedName>
        <fullName evidence="4">Secreted protein</fullName>
    </submittedName>
</protein>
<accession>A0A7I4Y173</accession>
<organism evidence="3 4">
    <name type="scientific">Haemonchus contortus</name>
    <name type="common">Barber pole worm</name>
    <dbReference type="NCBI Taxonomy" id="6289"/>
    <lineage>
        <taxon>Eukaryota</taxon>
        <taxon>Metazoa</taxon>
        <taxon>Ecdysozoa</taxon>
        <taxon>Nematoda</taxon>
        <taxon>Chromadorea</taxon>
        <taxon>Rhabditida</taxon>
        <taxon>Rhabditina</taxon>
        <taxon>Rhabditomorpha</taxon>
        <taxon>Strongyloidea</taxon>
        <taxon>Trichostrongylidae</taxon>
        <taxon>Haemonchus</taxon>
    </lineage>
</organism>
<dbReference type="Pfam" id="PF23003">
    <property type="entry name" value="Fn1_2"/>
    <property type="match status" value="3"/>
</dbReference>
<feature type="domain" description="Abnormal cell migration protein 18-like fibronectin type I" evidence="2">
    <location>
        <begin position="107"/>
        <end position="178"/>
    </location>
</feature>
<name>A0A7I4Y173_HAECO</name>
<sequence>MTILQTMLFQFLTTFLLLVPCLYAQLSYNPNRCWSSGNGQPARWWNEGETLTRGKYWYVCQSGRLEPKGCIADSNRKLNIGSTIETGGYVAVCELGPDGYLQFRFIACIGEGNRHYKVGETWVDEQNMYYYECEKDGPYLKSRAKGCISHDKQRRVPIGERDDFGDYIYECRLKYNGTIQMCSVGCIHKGEHYKVGDQWPDGEFVYYCKSNGGRSQKVCIGCQHRQKRLYDGDRYRENDSVYECEIRPDSFGHKPVACLSKELDGSKVERVIGCRWYLQSPEAKIEQTCELDGSGTKTAVRTLGCIYRHNGFDTVYLSPDRYTIWNIPGKKMATGISCRLTPDGAKLEVFDVNRLAEFTQGLTYDQPRGK</sequence>
<evidence type="ECO:0000313" key="4">
    <source>
        <dbReference type="WBParaSite" id="HCON_00038890-00001"/>
    </source>
</evidence>
<evidence type="ECO:0000259" key="2">
    <source>
        <dbReference type="Pfam" id="PF23003"/>
    </source>
</evidence>
<feature type="chain" id="PRO_5029569736" evidence="1">
    <location>
        <begin position="25"/>
        <end position="370"/>
    </location>
</feature>
<feature type="domain" description="Abnormal cell migration protein 18-like fibronectin type I" evidence="2">
    <location>
        <begin position="184"/>
        <end position="250"/>
    </location>
</feature>
<reference evidence="4" key="1">
    <citation type="submission" date="2020-12" db="UniProtKB">
        <authorList>
            <consortium name="WormBaseParasite"/>
        </authorList>
    </citation>
    <scope>IDENTIFICATION</scope>
    <source>
        <strain evidence="4">MHco3</strain>
    </source>
</reference>
<evidence type="ECO:0000256" key="1">
    <source>
        <dbReference type="SAM" id="SignalP"/>
    </source>
</evidence>
<feature type="domain" description="Abnormal cell migration protein 18-like fibronectin type I" evidence="2">
    <location>
        <begin position="46"/>
        <end position="100"/>
    </location>
</feature>
<keyword evidence="1" id="KW-0732">Signal</keyword>
<dbReference type="WBParaSite" id="HCON_00038890-00001">
    <property type="protein sequence ID" value="HCON_00038890-00001"/>
    <property type="gene ID" value="HCON_00038890"/>
</dbReference>
<dbReference type="Proteomes" id="UP000025227">
    <property type="component" value="Unplaced"/>
</dbReference>
<proteinExistence type="predicted"/>
<feature type="signal peptide" evidence="1">
    <location>
        <begin position="1"/>
        <end position="24"/>
    </location>
</feature>